<keyword evidence="1 6" id="KW-0808">Transferase</keyword>
<evidence type="ECO:0000256" key="3">
    <source>
        <dbReference type="ARBA" id="ARBA00022777"/>
    </source>
</evidence>
<dbReference type="InterPro" id="IPR000577">
    <property type="entry name" value="Carb_kinase_FGGY"/>
</dbReference>
<feature type="compositionally biased region" description="Low complexity" evidence="7">
    <location>
        <begin position="475"/>
        <end position="487"/>
    </location>
</feature>
<feature type="region of interest" description="Disordered" evidence="7">
    <location>
        <begin position="467"/>
        <end position="496"/>
    </location>
</feature>
<accession>A0ABX8SGU4</accession>
<dbReference type="Pfam" id="PF02782">
    <property type="entry name" value="FGGY_C"/>
    <property type="match status" value="1"/>
</dbReference>
<name>A0ABX8SGU4_9ACTN</name>
<evidence type="ECO:0000256" key="2">
    <source>
        <dbReference type="ARBA" id="ARBA00022741"/>
    </source>
</evidence>
<sequence length="496" mass="50578">MTHPPQAIGLILALDQGTTNSKALLVDAATGAVVGRGSAGVAISYPRPGWVEQDADQLFDATMSAAEQALATVDPGRVAAVSISNQRESVVCWDAATGEACGPVLGWQDARTADECSRLAADGLDAVVLATTGLSLDAMFSAPKMRWLLDRAVADGHRPDDLRVGTVDTWLVHRLTGEFLTESGNASRTMLMDLRTRTWAPALLEGFGVPATALATIVGSDHSFGRVRDGLPIPGGVPVATVLADSHSALYFHGQGRAGQAKATYGTGSSVMLPAALPAAGPVALAGGVAATCAWETDTPVYAREGNVVATGAALAWAARMLTDGDVPALGELAGLAEDAGGVSLVPAFSGLGAPYFDRGAVSVWCGMTAGTTRAQLARSAFEAVAHQVADVVEAMTADGAADIETLHADGGATASALLMQRQADLLGRDVQVSGVAEASALGAALLAARSIDPEVAWEAHEARRVVPSQNPGGAAADRAAWRSAVSRARHTTPAG</sequence>
<keyword evidence="3 6" id="KW-0418">Kinase</keyword>
<proteinExistence type="inferred from homology"/>
<dbReference type="PROSITE" id="PS00445">
    <property type="entry name" value="FGGY_KINASES_2"/>
    <property type="match status" value="1"/>
</dbReference>
<dbReference type="PANTHER" id="PTHR10196">
    <property type="entry name" value="SUGAR KINASE"/>
    <property type="match status" value="1"/>
</dbReference>
<keyword evidence="2" id="KW-0547">Nucleotide-binding</keyword>
<comment type="similarity">
    <text evidence="6">Belongs to the FGGY kinase family.</text>
</comment>
<feature type="domain" description="Carbohydrate kinase FGGY C-terminal" evidence="9">
    <location>
        <begin position="262"/>
        <end position="451"/>
    </location>
</feature>
<dbReference type="Pfam" id="PF00370">
    <property type="entry name" value="FGGY_N"/>
    <property type="match status" value="1"/>
</dbReference>
<keyword evidence="4" id="KW-0067">ATP-binding</keyword>
<reference evidence="10 11" key="1">
    <citation type="submission" date="2021-07" db="EMBL/GenBank/DDBJ databases">
        <title>complete genome sequencing of Tessaracoccus sp.J1M15.</title>
        <authorList>
            <person name="Bae J.-W."/>
            <person name="Kim D.-y."/>
        </authorList>
    </citation>
    <scope>NUCLEOTIDE SEQUENCE [LARGE SCALE GENOMIC DNA]</scope>
    <source>
        <strain evidence="10 11">J1M15</strain>
    </source>
</reference>
<dbReference type="EMBL" id="CP079216">
    <property type="protein sequence ID" value="QXT62617.1"/>
    <property type="molecule type" value="Genomic_DNA"/>
</dbReference>
<evidence type="ECO:0000256" key="6">
    <source>
        <dbReference type="RuleBase" id="RU003733"/>
    </source>
</evidence>
<evidence type="ECO:0000256" key="4">
    <source>
        <dbReference type="ARBA" id="ARBA00022840"/>
    </source>
</evidence>
<keyword evidence="11" id="KW-1185">Reference proteome</keyword>
<dbReference type="InterPro" id="IPR018485">
    <property type="entry name" value="FGGY_C"/>
</dbReference>
<evidence type="ECO:0000256" key="7">
    <source>
        <dbReference type="SAM" id="MobiDB-lite"/>
    </source>
</evidence>
<protein>
    <recommendedName>
        <fullName evidence="5">ATP:glycerol 3-phosphotransferase</fullName>
    </recommendedName>
</protein>
<dbReference type="PIRSF" id="PIRSF000538">
    <property type="entry name" value="GlpK"/>
    <property type="match status" value="1"/>
</dbReference>
<feature type="domain" description="Carbohydrate kinase FGGY N-terminal" evidence="8">
    <location>
        <begin position="11"/>
        <end position="250"/>
    </location>
</feature>
<organism evidence="10 11">
    <name type="scientific">Tessaracoccus palaemonis</name>
    <dbReference type="NCBI Taxonomy" id="2829499"/>
    <lineage>
        <taxon>Bacteria</taxon>
        <taxon>Bacillati</taxon>
        <taxon>Actinomycetota</taxon>
        <taxon>Actinomycetes</taxon>
        <taxon>Propionibacteriales</taxon>
        <taxon>Propionibacteriaceae</taxon>
        <taxon>Tessaracoccus</taxon>
    </lineage>
</organism>
<dbReference type="InterPro" id="IPR018484">
    <property type="entry name" value="FGGY_N"/>
</dbReference>
<evidence type="ECO:0000259" key="8">
    <source>
        <dbReference type="Pfam" id="PF00370"/>
    </source>
</evidence>
<dbReference type="PANTHER" id="PTHR10196:SF69">
    <property type="entry name" value="GLYCEROL KINASE"/>
    <property type="match status" value="1"/>
</dbReference>
<dbReference type="RefSeq" id="WP_219081678.1">
    <property type="nucleotide sequence ID" value="NZ_CP079216.1"/>
</dbReference>
<evidence type="ECO:0000256" key="1">
    <source>
        <dbReference type="ARBA" id="ARBA00022679"/>
    </source>
</evidence>
<evidence type="ECO:0000313" key="10">
    <source>
        <dbReference type="EMBL" id="QXT62617.1"/>
    </source>
</evidence>
<evidence type="ECO:0000256" key="5">
    <source>
        <dbReference type="ARBA" id="ARBA00043149"/>
    </source>
</evidence>
<dbReference type="Proteomes" id="UP000824504">
    <property type="component" value="Chromosome"/>
</dbReference>
<evidence type="ECO:0000259" key="9">
    <source>
        <dbReference type="Pfam" id="PF02782"/>
    </source>
</evidence>
<evidence type="ECO:0000313" key="11">
    <source>
        <dbReference type="Proteomes" id="UP000824504"/>
    </source>
</evidence>
<gene>
    <name evidence="10" type="ORF">KDB89_12890</name>
</gene>
<dbReference type="InterPro" id="IPR018483">
    <property type="entry name" value="Carb_kinase_FGGY_CS"/>
</dbReference>